<feature type="non-terminal residue" evidence="2">
    <location>
        <position position="1"/>
    </location>
</feature>
<dbReference type="SUPFAM" id="SSF51161">
    <property type="entry name" value="Trimeric LpxA-like enzymes"/>
    <property type="match status" value="1"/>
</dbReference>
<evidence type="ECO:0000313" key="1">
    <source>
        <dbReference type="EMBL" id="CAB0016591.1"/>
    </source>
</evidence>
<keyword evidence="3" id="KW-1185">Reference proteome</keyword>
<dbReference type="Gene3D" id="2.160.10.10">
    <property type="entry name" value="Hexapeptide repeat proteins"/>
    <property type="match status" value="1"/>
</dbReference>
<dbReference type="EMBL" id="CADCXU010030475">
    <property type="protein sequence ID" value="CAB0016591.1"/>
    <property type="molecule type" value="Genomic_DNA"/>
</dbReference>
<sequence>VLKYWPPLTNNREMLNVSPLANVSSTQLDNESCVVAENATISEKTSLKGSFIGAGASVSPKTLVVDSILMGAVRIGSG</sequence>
<dbReference type="OrthoDB" id="10250549at2759"/>
<proteinExistence type="predicted"/>
<accession>A0A6H5HJE8</accession>
<organism evidence="2 3">
    <name type="scientific">Nesidiocoris tenuis</name>
    <dbReference type="NCBI Taxonomy" id="355587"/>
    <lineage>
        <taxon>Eukaryota</taxon>
        <taxon>Metazoa</taxon>
        <taxon>Ecdysozoa</taxon>
        <taxon>Arthropoda</taxon>
        <taxon>Hexapoda</taxon>
        <taxon>Insecta</taxon>
        <taxon>Pterygota</taxon>
        <taxon>Neoptera</taxon>
        <taxon>Paraneoptera</taxon>
        <taxon>Hemiptera</taxon>
        <taxon>Heteroptera</taxon>
        <taxon>Panheteroptera</taxon>
        <taxon>Cimicomorpha</taxon>
        <taxon>Miridae</taxon>
        <taxon>Dicyphina</taxon>
        <taxon>Nesidiocoris</taxon>
    </lineage>
</organism>
<dbReference type="InterPro" id="IPR011004">
    <property type="entry name" value="Trimer_LpxA-like_sf"/>
</dbReference>
<dbReference type="EMBL" id="CADCXU010030477">
    <property type="protein sequence ID" value="CAB0016592.1"/>
    <property type="molecule type" value="Genomic_DNA"/>
</dbReference>
<evidence type="ECO:0008006" key="4">
    <source>
        <dbReference type="Google" id="ProtNLM"/>
    </source>
</evidence>
<protein>
    <recommendedName>
        <fullName evidence="4">Nucleotidyl transferase domain-containing protein</fullName>
    </recommendedName>
</protein>
<dbReference type="Proteomes" id="UP000479000">
    <property type="component" value="Unassembled WGS sequence"/>
</dbReference>
<name>A0A6H5HJE8_9HEMI</name>
<gene>
    <name evidence="1" type="ORF">NTEN_LOCUS20754</name>
    <name evidence="2" type="ORF">NTEN_LOCUS20755</name>
</gene>
<evidence type="ECO:0000313" key="2">
    <source>
        <dbReference type="EMBL" id="CAB0016592.1"/>
    </source>
</evidence>
<evidence type="ECO:0000313" key="3">
    <source>
        <dbReference type="Proteomes" id="UP000479000"/>
    </source>
</evidence>
<dbReference type="AlphaFoldDB" id="A0A6H5HJE8"/>
<reference evidence="2 3" key="1">
    <citation type="submission" date="2020-02" db="EMBL/GenBank/DDBJ databases">
        <authorList>
            <person name="Ferguson B K."/>
        </authorList>
    </citation>
    <scope>NUCLEOTIDE SEQUENCE [LARGE SCALE GENOMIC DNA]</scope>
</reference>